<sequence>MNLIRLVLLVMIAGGIYLAVTGDFADGKLEEGLQKGKDAAVKIAEMLEEDQSQEQPDTSEEEESLSIEGDMYKWIGKDEQSLIDEYGEPERKDPTAYGYTWWVYNQDSNKYLQFGIDDNKVVTWFLTGDETNADPLTIGDDYQAVQSQHNFEKKVTYKKGVEQYTFQLSEDDLKTRPLVQLSDSVYAQLYFDTFTEQLSSIRVMNYEVLLKQQPYQISYRGKLPKKSVLEEDWEAIEEARERQIFDITNRYRHRFGKGALVWSQPVAEVAFKHSKDMRDNNYFSHYTPDGVGLQERLQADGLTYSRAGENIAAQYPDAAAAMEGWLNSEGHREALLHDHYSHLGVGVYKDYYTQNFLVPR</sequence>
<dbReference type="SUPFAM" id="SSF55797">
    <property type="entry name" value="PR-1-like"/>
    <property type="match status" value="1"/>
</dbReference>
<organism evidence="3 4">
    <name type="scientific">Thalassobacillus devorans</name>
    <dbReference type="NCBI Taxonomy" id="279813"/>
    <lineage>
        <taxon>Bacteria</taxon>
        <taxon>Bacillati</taxon>
        <taxon>Bacillota</taxon>
        <taxon>Bacilli</taxon>
        <taxon>Bacillales</taxon>
        <taxon>Bacillaceae</taxon>
        <taxon>Thalassobacillus</taxon>
    </lineage>
</organism>
<evidence type="ECO:0000313" key="3">
    <source>
        <dbReference type="EMBL" id="GGC80414.1"/>
    </source>
</evidence>
<accession>A0ABQ1NM75</accession>
<dbReference type="Pfam" id="PF14504">
    <property type="entry name" value="CAP_assoc_N"/>
    <property type="match status" value="1"/>
</dbReference>
<reference evidence="4" key="1">
    <citation type="journal article" date="2019" name="Int. J. Syst. Evol. Microbiol.">
        <title>The Global Catalogue of Microorganisms (GCM) 10K type strain sequencing project: providing services to taxonomists for standard genome sequencing and annotation.</title>
        <authorList>
            <consortium name="The Broad Institute Genomics Platform"/>
            <consortium name="The Broad Institute Genome Sequencing Center for Infectious Disease"/>
            <person name="Wu L."/>
            <person name="Ma J."/>
        </authorList>
    </citation>
    <scope>NUCLEOTIDE SEQUENCE [LARGE SCALE GENOMIC DNA]</scope>
    <source>
        <strain evidence="4">CCM 7282</strain>
    </source>
</reference>
<dbReference type="CDD" id="cd05379">
    <property type="entry name" value="CAP_bacterial"/>
    <property type="match status" value="1"/>
</dbReference>
<comment type="caution">
    <text evidence="3">The sequence shown here is derived from an EMBL/GenBank/DDBJ whole genome shotgun (WGS) entry which is preliminary data.</text>
</comment>
<evidence type="ECO:0000313" key="4">
    <source>
        <dbReference type="Proteomes" id="UP000619534"/>
    </source>
</evidence>
<dbReference type="Pfam" id="PF00188">
    <property type="entry name" value="CAP"/>
    <property type="match status" value="1"/>
</dbReference>
<dbReference type="Proteomes" id="UP000619534">
    <property type="component" value="Unassembled WGS sequence"/>
</dbReference>
<proteinExistence type="predicted"/>
<name>A0ABQ1NM75_9BACI</name>
<feature type="domain" description="CAP-associated" evidence="2">
    <location>
        <begin position="75"/>
        <end position="215"/>
    </location>
</feature>
<dbReference type="PANTHER" id="PTHR31157">
    <property type="entry name" value="SCP DOMAIN-CONTAINING PROTEIN"/>
    <property type="match status" value="1"/>
</dbReference>
<dbReference type="InterPro" id="IPR035940">
    <property type="entry name" value="CAP_sf"/>
</dbReference>
<dbReference type="RefSeq" id="WP_062445691.1">
    <property type="nucleotide sequence ID" value="NZ_BMCJ01000001.1"/>
</dbReference>
<protein>
    <submittedName>
        <fullName evidence="3">Membrane protein YlbC</fullName>
    </submittedName>
</protein>
<evidence type="ECO:0000259" key="1">
    <source>
        <dbReference type="Pfam" id="PF00188"/>
    </source>
</evidence>
<gene>
    <name evidence="3" type="primary">ylbC</name>
    <name evidence="3" type="ORF">GCM10007216_08710</name>
</gene>
<keyword evidence="4" id="KW-1185">Reference proteome</keyword>
<evidence type="ECO:0000259" key="2">
    <source>
        <dbReference type="Pfam" id="PF14504"/>
    </source>
</evidence>
<dbReference type="InterPro" id="IPR029410">
    <property type="entry name" value="CAP_assoc"/>
</dbReference>
<feature type="domain" description="SCP" evidence="1">
    <location>
        <begin position="246"/>
        <end position="356"/>
    </location>
</feature>
<dbReference type="EMBL" id="BMCJ01000001">
    <property type="protein sequence ID" value="GGC80414.1"/>
    <property type="molecule type" value="Genomic_DNA"/>
</dbReference>
<dbReference type="Gene3D" id="3.40.33.10">
    <property type="entry name" value="CAP"/>
    <property type="match status" value="1"/>
</dbReference>
<dbReference type="PANTHER" id="PTHR31157:SF26">
    <property type="entry name" value="SCP-LIKE EXTRACELLULAR PROTEIN"/>
    <property type="match status" value="1"/>
</dbReference>
<dbReference type="InterPro" id="IPR014044">
    <property type="entry name" value="CAP_dom"/>
</dbReference>